<evidence type="ECO:0000313" key="2">
    <source>
        <dbReference type="Proteomes" id="UP000318667"/>
    </source>
</evidence>
<comment type="caution">
    <text evidence="1">The sequence shown here is derived from an EMBL/GenBank/DDBJ whole genome shotgun (WGS) entry which is preliminary data.</text>
</comment>
<dbReference type="EMBL" id="VLKI01000028">
    <property type="protein sequence ID" value="TWH78593.1"/>
    <property type="molecule type" value="Genomic_DNA"/>
</dbReference>
<keyword evidence="2" id="KW-1185">Reference proteome</keyword>
<sequence>MIRMHNLPENIKESLKPYYKENETPDVFPAKFNIGGKLYYYFTFAPAEEQLIMENDGTVQRFDVVKEVAVITNSYNVCIETFVNIGSKWIKANRIENYVKLKDILQEIKSKLDPFPQDVERAYRIFEPVPDKIIENQKVIEESVKKADQLWQRGREDLLVTEEDEKEMHGYLVDMIRAQVHQNDIQLQTENERKIIYDYVSSKKGLFNFTALNLARKLKPYEKHMFTSNSEDAKGWSELRHSVFNDDLEAERQKNAVLVYRKLRNPR</sequence>
<gene>
    <name evidence="1" type="ORF">IQ19_05227</name>
</gene>
<reference evidence="1 2" key="1">
    <citation type="journal article" date="2015" name="Stand. Genomic Sci.">
        <title>Genomic Encyclopedia of Bacterial and Archaeal Type Strains, Phase III: the genomes of soil and plant-associated and newly described type strains.</title>
        <authorList>
            <person name="Whitman W.B."/>
            <person name="Woyke T."/>
            <person name="Klenk H.P."/>
            <person name="Zhou Y."/>
            <person name="Lilburn T.G."/>
            <person name="Beck B.J."/>
            <person name="De Vos P."/>
            <person name="Vandamme P."/>
            <person name="Eisen J.A."/>
            <person name="Garrity G."/>
            <person name="Hugenholtz P."/>
            <person name="Kyrpides N.C."/>
        </authorList>
    </citation>
    <scope>NUCLEOTIDE SEQUENCE [LARGE SCALE GENOMIC DNA]</scope>
    <source>
        <strain evidence="1 2">CGMCC 1.10115</strain>
    </source>
</reference>
<accession>A0A562J696</accession>
<organism evidence="1 2">
    <name type="scientific">Cytobacillus oceanisediminis</name>
    <dbReference type="NCBI Taxonomy" id="665099"/>
    <lineage>
        <taxon>Bacteria</taxon>
        <taxon>Bacillati</taxon>
        <taxon>Bacillota</taxon>
        <taxon>Bacilli</taxon>
        <taxon>Bacillales</taxon>
        <taxon>Bacillaceae</taxon>
        <taxon>Cytobacillus</taxon>
    </lineage>
</organism>
<name>A0A562J696_9BACI</name>
<dbReference type="Proteomes" id="UP000318667">
    <property type="component" value="Unassembled WGS sequence"/>
</dbReference>
<evidence type="ECO:0000313" key="1">
    <source>
        <dbReference type="EMBL" id="TWH78593.1"/>
    </source>
</evidence>
<dbReference type="OrthoDB" id="2808511at2"/>
<dbReference type="GeneID" id="65406304"/>
<dbReference type="RefSeq" id="WP_144546299.1">
    <property type="nucleotide sequence ID" value="NZ_CBCSDC010000052.1"/>
</dbReference>
<proteinExistence type="predicted"/>
<protein>
    <submittedName>
        <fullName evidence="1">Uncharacterized protein</fullName>
    </submittedName>
</protein>
<dbReference type="AlphaFoldDB" id="A0A562J696"/>